<dbReference type="InterPro" id="IPR025184">
    <property type="entry name" value="AadA_C"/>
</dbReference>
<comment type="caution">
    <text evidence="4">The sequence shown here is derived from an EMBL/GenBank/DDBJ whole genome shotgun (WGS) entry which is preliminary data.</text>
</comment>
<dbReference type="Pfam" id="PF01909">
    <property type="entry name" value="NTP_transf_2"/>
    <property type="match status" value="1"/>
</dbReference>
<name>A0A4Y8LVE8_9BACL</name>
<sequence>MLPIGVDLTMRELCSALHTQLADNLETVYVYGSTALGAYIEDSSDIDFLVLIRRPLTQLEVQAISDVHEEVEKAIPGTDIMGSYICREDLGKSYTDIPVYASYYNKKIHTNGTGADINPITLWVLRKHGICVFGDDLPFEYDTSLDELLKYVINNMNTYWTSWIDRLESKLETIAIQNHSEVEQLDDAVEWCTLGMLRQLYTIEERDITSKIGAGEYGLKKLPERWHELIREAIAIKRRKPMPLYSSQATRLKDLVELLRFIHTECNRQFEQWLENK</sequence>
<evidence type="ECO:0000259" key="3">
    <source>
        <dbReference type="Pfam" id="PF13427"/>
    </source>
</evidence>
<organism evidence="4 5">
    <name type="scientific">Cohnella luojiensis</name>
    <dbReference type="NCBI Taxonomy" id="652876"/>
    <lineage>
        <taxon>Bacteria</taxon>
        <taxon>Bacillati</taxon>
        <taxon>Bacillota</taxon>
        <taxon>Bacilli</taxon>
        <taxon>Bacillales</taxon>
        <taxon>Paenibacillaceae</taxon>
        <taxon>Cohnella</taxon>
    </lineage>
</organism>
<dbReference type="Proteomes" id="UP000297900">
    <property type="component" value="Unassembled WGS sequence"/>
</dbReference>
<keyword evidence="5" id="KW-1185">Reference proteome</keyword>
<dbReference type="GO" id="GO:0016779">
    <property type="term" value="F:nucleotidyltransferase activity"/>
    <property type="evidence" value="ECO:0007669"/>
    <property type="project" value="InterPro"/>
</dbReference>
<dbReference type="InterPro" id="IPR002934">
    <property type="entry name" value="Polymerase_NTP_transf_dom"/>
</dbReference>
<keyword evidence="1" id="KW-0808">Transferase</keyword>
<dbReference type="RefSeq" id="WP_135154037.1">
    <property type="nucleotide sequence ID" value="NZ_SOMN01000038.1"/>
</dbReference>
<evidence type="ECO:0000259" key="2">
    <source>
        <dbReference type="Pfam" id="PF01909"/>
    </source>
</evidence>
<evidence type="ECO:0000256" key="1">
    <source>
        <dbReference type="ARBA" id="ARBA00022679"/>
    </source>
</evidence>
<dbReference type="EMBL" id="SOMN01000038">
    <property type="protein sequence ID" value="TFE23063.1"/>
    <property type="molecule type" value="Genomic_DNA"/>
</dbReference>
<accession>A0A4Y8LVE8</accession>
<dbReference type="InterPro" id="IPR043519">
    <property type="entry name" value="NT_sf"/>
</dbReference>
<evidence type="ECO:0000313" key="5">
    <source>
        <dbReference type="Proteomes" id="UP000297900"/>
    </source>
</evidence>
<dbReference type="AlphaFoldDB" id="A0A4Y8LVE8"/>
<gene>
    <name evidence="4" type="ORF">E2980_20130</name>
</gene>
<protein>
    <submittedName>
        <fullName evidence="4">DUF4111 domain-containing protein</fullName>
    </submittedName>
</protein>
<dbReference type="CDD" id="cd05403">
    <property type="entry name" value="NT_KNTase_like"/>
    <property type="match status" value="1"/>
</dbReference>
<dbReference type="Pfam" id="PF13427">
    <property type="entry name" value="AadA_C"/>
    <property type="match status" value="1"/>
</dbReference>
<dbReference type="OrthoDB" id="1933376at2"/>
<reference evidence="4 5" key="1">
    <citation type="submission" date="2019-03" db="EMBL/GenBank/DDBJ databases">
        <title>Cohnella endophytica sp. nov., a novel endophytic bacterium isolated from bark of Sonneratia apetala.</title>
        <authorList>
            <person name="Tuo L."/>
        </authorList>
    </citation>
    <scope>NUCLEOTIDE SEQUENCE [LARGE SCALE GENOMIC DNA]</scope>
    <source>
        <strain evidence="4 5">CCTCC AB 208254</strain>
    </source>
</reference>
<proteinExistence type="predicted"/>
<dbReference type="Gene3D" id="3.30.460.10">
    <property type="entry name" value="Beta Polymerase, domain 2"/>
    <property type="match status" value="1"/>
</dbReference>
<feature type="domain" description="Adenylyltransferase AadA C-terminal" evidence="3">
    <location>
        <begin position="184"/>
        <end position="256"/>
    </location>
</feature>
<dbReference type="SUPFAM" id="SSF81301">
    <property type="entry name" value="Nucleotidyltransferase"/>
    <property type="match status" value="1"/>
</dbReference>
<feature type="domain" description="Polymerase nucleotidyl transferase" evidence="2">
    <location>
        <begin position="26"/>
        <end position="71"/>
    </location>
</feature>
<evidence type="ECO:0000313" key="4">
    <source>
        <dbReference type="EMBL" id="TFE23063.1"/>
    </source>
</evidence>